<keyword evidence="3 8" id="KW-0813">Transport</keyword>
<evidence type="ECO:0000256" key="7">
    <source>
        <dbReference type="ARBA" id="ARBA00023136"/>
    </source>
</evidence>
<dbReference type="PANTHER" id="PTHR11040">
    <property type="entry name" value="ZINC/IRON TRANSPORTER"/>
    <property type="match status" value="1"/>
</dbReference>
<evidence type="ECO:0000313" key="11">
    <source>
        <dbReference type="Proteomes" id="UP000799438"/>
    </source>
</evidence>
<keyword evidence="7 8" id="KW-0472">Membrane</keyword>
<feature type="compositionally biased region" description="Basic and acidic residues" evidence="9">
    <location>
        <begin position="174"/>
        <end position="186"/>
    </location>
</feature>
<dbReference type="OrthoDB" id="448280at2759"/>
<reference evidence="10" key="1">
    <citation type="journal article" date="2020" name="Stud. Mycol.">
        <title>101 Dothideomycetes genomes: a test case for predicting lifestyles and emergence of pathogens.</title>
        <authorList>
            <person name="Haridas S."/>
            <person name="Albert R."/>
            <person name="Binder M."/>
            <person name="Bloem J."/>
            <person name="Labutti K."/>
            <person name="Salamov A."/>
            <person name="Andreopoulos B."/>
            <person name="Baker S."/>
            <person name="Barry K."/>
            <person name="Bills G."/>
            <person name="Bluhm B."/>
            <person name="Cannon C."/>
            <person name="Castanera R."/>
            <person name="Culley D."/>
            <person name="Daum C."/>
            <person name="Ezra D."/>
            <person name="Gonzalez J."/>
            <person name="Henrissat B."/>
            <person name="Kuo A."/>
            <person name="Liang C."/>
            <person name="Lipzen A."/>
            <person name="Lutzoni F."/>
            <person name="Magnuson J."/>
            <person name="Mondo S."/>
            <person name="Nolan M."/>
            <person name="Ohm R."/>
            <person name="Pangilinan J."/>
            <person name="Park H.-J."/>
            <person name="Ramirez L."/>
            <person name="Alfaro M."/>
            <person name="Sun H."/>
            <person name="Tritt A."/>
            <person name="Yoshinaga Y."/>
            <person name="Zwiers L.-H."/>
            <person name="Turgeon B."/>
            <person name="Goodwin S."/>
            <person name="Spatafora J."/>
            <person name="Crous P."/>
            <person name="Grigoriev I."/>
        </authorList>
    </citation>
    <scope>NUCLEOTIDE SEQUENCE</scope>
    <source>
        <strain evidence="10">CBS 121167</strain>
    </source>
</reference>
<feature type="transmembrane region" description="Helical" evidence="8">
    <location>
        <begin position="44"/>
        <end position="63"/>
    </location>
</feature>
<dbReference type="GO" id="GO:0071578">
    <property type="term" value="P:zinc ion import across plasma membrane"/>
    <property type="evidence" value="ECO:0007669"/>
    <property type="project" value="TreeGrafter"/>
</dbReference>
<accession>A0A6A6B9X7</accession>
<organism evidence="10 11">
    <name type="scientific">Aplosporella prunicola CBS 121167</name>
    <dbReference type="NCBI Taxonomy" id="1176127"/>
    <lineage>
        <taxon>Eukaryota</taxon>
        <taxon>Fungi</taxon>
        <taxon>Dikarya</taxon>
        <taxon>Ascomycota</taxon>
        <taxon>Pezizomycotina</taxon>
        <taxon>Dothideomycetes</taxon>
        <taxon>Dothideomycetes incertae sedis</taxon>
        <taxon>Botryosphaeriales</taxon>
        <taxon>Aplosporellaceae</taxon>
        <taxon>Aplosporella</taxon>
    </lineage>
</organism>
<dbReference type="Proteomes" id="UP000799438">
    <property type="component" value="Unassembled WGS sequence"/>
</dbReference>
<evidence type="ECO:0000256" key="1">
    <source>
        <dbReference type="ARBA" id="ARBA00004141"/>
    </source>
</evidence>
<evidence type="ECO:0008006" key="12">
    <source>
        <dbReference type="Google" id="ProtNLM"/>
    </source>
</evidence>
<keyword evidence="4 8" id="KW-0812">Transmembrane</keyword>
<comment type="subcellular location">
    <subcellularLocation>
        <location evidence="1 8">Membrane</location>
        <topology evidence="1 8">Multi-pass membrane protein</topology>
    </subcellularLocation>
</comment>
<comment type="similarity">
    <text evidence="2 8">Belongs to the ZIP transporter (TC 2.A.5) family.</text>
</comment>
<dbReference type="Pfam" id="PF02535">
    <property type="entry name" value="Zip"/>
    <property type="match status" value="1"/>
</dbReference>
<dbReference type="InterPro" id="IPR003689">
    <property type="entry name" value="ZIP"/>
</dbReference>
<feature type="transmembrane region" description="Helical" evidence="8">
    <location>
        <begin position="323"/>
        <end position="342"/>
    </location>
</feature>
<feature type="region of interest" description="Disordered" evidence="9">
    <location>
        <begin position="151"/>
        <end position="203"/>
    </location>
</feature>
<dbReference type="PANTHER" id="PTHR11040:SF69">
    <property type="entry name" value="ZINC-REGULATED TRANSPORTER 2"/>
    <property type="match status" value="1"/>
</dbReference>
<dbReference type="AlphaFoldDB" id="A0A6A6B9X7"/>
<evidence type="ECO:0000256" key="4">
    <source>
        <dbReference type="ARBA" id="ARBA00022692"/>
    </source>
</evidence>
<feature type="transmembrane region" description="Helical" evidence="8">
    <location>
        <begin position="227"/>
        <end position="251"/>
    </location>
</feature>
<dbReference type="InterPro" id="IPR004698">
    <property type="entry name" value="Zn/Fe_permease_fun/pln"/>
</dbReference>
<evidence type="ECO:0000256" key="9">
    <source>
        <dbReference type="SAM" id="MobiDB-lite"/>
    </source>
</evidence>
<evidence type="ECO:0000256" key="2">
    <source>
        <dbReference type="ARBA" id="ARBA00006939"/>
    </source>
</evidence>
<evidence type="ECO:0000313" key="10">
    <source>
        <dbReference type="EMBL" id="KAF2140870.1"/>
    </source>
</evidence>
<sequence>MATFQDIAHSVLRRAAVEDGDSLIGSPGHCDTSNEFDGRIGVRVSSIFVILVGSFVGAWFPVFARRHKGVGVPEWAFFVAKYFGSGVIIATAFIHLLAPAHEALGDECLTGPITEYSWVEGIVLMAIFVLFFVELMTMRFFSVGGHDHFSDEEHGHGHNHSGSTSGPADSDSIVEARKTYGNEHPHPTMPAPGEDHLGHSRDHTANEDLSADWEHEGLSPESFAAQLTAVFVLEFGVIFHSIFIGLTLAVSGEEFNTLYVVLVFHQTFEGLGLGARLSAVPWPKSKRWTPYLLAAGYGISTPIAIAIGLGVRQSYPPGSATTLIANGVFDSISAGILIYTGLVELMAHEFMFSPYMSKAPVKIVLSAFVLMCLGGGLMALLGKWA</sequence>
<dbReference type="GO" id="GO:0000007">
    <property type="term" value="F:low-affinity zinc ion transmembrane transporter activity"/>
    <property type="evidence" value="ECO:0007669"/>
    <property type="project" value="TreeGrafter"/>
</dbReference>
<feature type="transmembrane region" description="Helical" evidence="8">
    <location>
        <begin position="363"/>
        <end position="382"/>
    </location>
</feature>
<protein>
    <recommendedName>
        <fullName evidence="12">ZIP zinc/iron transport family</fullName>
    </recommendedName>
</protein>
<feature type="compositionally biased region" description="Basic and acidic residues" evidence="9">
    <location>
        <begin position="193"/>
        <end position="203"/>
    </location>
</feature>
<keyword evidence="6 8" id="KW-0406">Ion transport</keyword>
<feature type="transmembrane region" description="Helical" evidence="8">
    <location>
        <begin position="75"/>
        <end position="98"/>
    </location>
</feature>
<evidence type="ECO:0000256" key="5">
    <source>
        <dbReference type="ARBA" id="ARBA00022989"/>
    </source>
</evidence>
<name>A0A6A6B9X7_9PEZI</name>
<proteinExistence type="inferred from homology"/>
<keyword evidence="5 8" id="KW-1133">Transmembrane helix</keyword>
<evidence type="ECO:0000256" key="3">
    <source>
        <dbReference type="ARBA" id="ARBA00022448"/>
    </source>
</evidence>
<dbReference type="EMBL" id="ML995488">
    <property type="protein sequence ID" value="KAF2140870.1"/>
    <property type="molecule type" value="Genomic_DNA"/>
</dbReference>
<comment type="caution">
    <text evidence="8">Lacks conserved residue(s) required for the propagation of feature annotation.</text>
</comment>
<feature type="transmembrane region" description="Helical" evidence="8">
    <location>
        <begin position="291"/>
        <end position="311"/>
    </location>
</feature>
<dbReference type="RefSeq" id="XP_033396583.1">
    <property type="nucleotide sequence ID" value="XM_033546642.1"/>
</dbReference>
<dbReference type="GeneID" id="54304148"/>
<dbReference type="GO" id="GO:0005886">
    <property type="term" value="C:plasma membrane"/>
    <property type="evidence" value="ECO:0007669"/>
    <property type="project" value="TreeGrafter"/>
</dbReference>
<gene>
    <name evidence="10" type="ORF">K452DRAFT_42066</name>
</gene>
<dbReference type="NCBIfam" id="TIGR00820">
    <property type="entry name" value="zip"/>
    <property type="match status" value="1"/>
</dbReference>
<evidence type="ECO:0000256" key="8">
    <source>
        <dbReference type="RuleBase" id="RU362088"/>
    </source>
</evidence>
<feature type="transmembrane region" description="Helical" evidence="8">
    <location>
        <begin position="118"/>
        <end position="136"/>
    </location>
</feature>
<evidence type="ECO:0000256" key="6">
    <source>
        <dbReference type="ARBA" id="ARBA00023065"/>
    </source>
</evidence>
<keyword evidence="11" id="KW-1185">Reference proteome</keyword>